<accession>A0A6A5S440</accession>
<feature type="signal peptide" evidence="1">
    <location>
        <begin position="1"/>
        <end position="16"/>
    </location>
</feature>
<evidence type="ECO:0000313" key="3">
    <source>
        <dbReference type="Proteomes" id="UP000800038"/>
    </source>
</evidence>
<dbReference type="OrthoDB" id="3753180at2759"/>
<keyword evidence="1" id="KW-0732">Signal</keyword>
<evidence type="ECO:0000256" key="1">
    <source>
        <dbReference type="SAM" id="SignalP"/>
    </source>
</evidence>
<organism evidence="2 3">
    <name type="scientific">Clathrospora elynae</name>
    <dbReference type="NCBI Taxonomy" id="706981"/>
    <lineage>
        <taxon>Eukaryota</taxon>
        <taxon>Fungi</taxon>
        <taxon>Dikarya</taxon>
        <taxon>Ascomycota</taxon>
        <taxon>Pezizomycotina</taxon>
        <taxon>Dothideomycetes</taxon>
        <taxon>Pleosporomycetidae</taxon>
        <taxon>Pleosporales</taxon>
        <taxon>Diademaceae</taxon>
        <taxon>Clathrospora</taxon>
    </lineage>
</organism>
<keyword evidence="3" id="KW-1185">Reference proteome</keyword>
<reference evidence="2" key="1">
    <citation type="journal article" date="2020" name="Stud. Mycol.">
        <title>101 Dothideomycetes genomes: a test case for predicting lifestyles and emergence of pathogens.</title>
        <authorList>
            <person name="Haridas S."/>
            <person name="Albert R."/>
            <person name="Binder M."/>
            <person name="Bloem J."/>
            <person name="Labutti K."/>
            <person name="Salamov A."/>
            <person name="Andreopoulos B."/>
            <person name="Baker S."/>
            <person name="Barry K."/>
            <person name="Bills G."/>
            <person name="Bluhm B."/>
            <person name="Cannon C."/>
            <person name="Castanera R."/>
            <person name="Culley D."/>
            <person name="Daum C."/>
            <person name="Ezra D."/>
            <person name="Gonzalez J."/>
            <person name="Henrissat B."/>
            <person name="Kuo A."/>
            <person name="Liang C."/>
            <person name="Lipzen A."/>
            <person name="Lutzoni F."/>
            <person name="Magnuson J."/>
            <person name="Mondo S."/>
            <person name="Nolan M."/>
            <person name="Ohm R."/>
            <person name="Pangilinan J."/>
            <person name="Park H.-J."/>
            <person name="Ramirez L."/>
            <person name="Alfaro M."/>
            <person name="Sun H."/>
            <person name="Tritt A."/>
            <person name="Yoshinaga Y."/>
            <person name="Zwiers L.-H."/>
            <person name="Turgeon B."/>
            <person name="Goodwin S."/>
            <person name="Spatafora J."/>
            <person name="Crous P."/>
            <person name="Grigoriev I."/>
        </authorList>
    </citation>
    <scope>NUCLEOTIDE SEQUENCE</scope>
    <source>
        <strain evidence="2">CBS 161.51</strain>
    </source>
</reference>
<name>A0A6A5S440_9PLEO</name>
<evidence type="ECO:0000313" key="2">
    <source>
        <dbReference type="EMBL" id="KAF1935395.1"/>
    </source>
</evidence>
<dbReference type="EMBL" id="ML976276">
    <property type="protein sequence ID" value="KAF1935395.1"/>
    <property type="molecule type" value="Genomic_DNA"/>
</dbReference>
<gene>
    <name evidence="2" type="ORF">EJ02DRAFT_507105</name>
</gene>
<evidence type="ECO:0008006" key="4">
    <source>
        <dbReference type="Google" id="ProtNLM"/>
    </source>
</evidence>
<sequence length="190" mass="20100">MYISMLLNALIATALAAPIAQQETPQSGKSDAWQPAAGTKTTCDANSDKSISFMVGPQIEDVLNNVCAAMMTGCAYQDRLPSGTICIKSIDWPLDGPKSTTRDVDVLNKDDSKIFGFNTKFDVTPALQPLDSAGVFWTVEDCYGYFARMLQKSGSEGCHNGIGSGTGSVEVGGNSTLAGTVFKVTIVPEN</sequence>
<dbReference type="Proteomes" id="UP000800038">
    <property type="component" value="Unassembled WGS sequence"/>
</dbReference>
<proteinExistence type="predicted"/>
<feature type="chain" id="PRO_5025418417" description="Ecp2 effector protein domain-containing protein" evidence="1">
    <location>
        <begin position="17"/>
        <end position="190"/>
    </location>
</feature>
<dbReference type="AlphaFoldDB" id="A0A6A5S440"/>
<protein>
    <recommendedName>
        <fullName evidence="4">Ecp2 effector protein domain-containing protein</fullName>
    </recommendedName>
</protein>